<reference evidence="1 2" key="1">
    <citation type="journal article" date="2017" name="Gigascience">
        <title>Draft genome of the honey bee ectoparasitic mite, Tropilaelaps mercedesae, is shaped by the parasitic life history.</title>
        <authorList>
            <person name="Dong X."/>
            <person name="Armstrong S.D."/>
            <person name="Xia D."/>
            <person name="Makepeace B.L."/>
            <person name="Darby A.C."/>
            <person name="Kadowaki T."/>
        </authorList>
    </citation>
    <scope>NUCLEOTIDE SEQUENCE [LARGE SCALE GENOMIC DNA]</scope>
    <source>
        <strain evidence="1">Wuxi-XJTLU</strain>
    </source>
</reference>
<protein>
    <submittedName>
        <fullName evidence="1">Uncharacterized protein</fullName>
    </submittedName>
</protein>
<comment type="caution">
    <text evidence="1">The sequence shown here is derived from an EMBL/GenBank/DDBJ whole genome shotgun (WGS) entry which is preliminary data.</text>
</comment>
<evidence type="ECO:0000313" key="2">
    <source>
        <dbReference type="Proteomes" id="UP000192247"/>
    </source>
</evidence>
<dbReference type="Proteomes" id="UP000192247">
    <property type="component" value="Unassembled WGS sequence"/>
</dbReference>
<gene>
    <name evidence="1" type="ORF">BIW11_13695</name>
</gene>
<dbReference type="InParanoid" id="A0A1V9X156"/>
<accession>A0A1V9X156</accession>
<sequence length="31" mass="3476">MCVTSGQIITVHSPTITRAHRRSSSRVLFCM</sequence>
<dbReference type="AlphaFoldDB" id="A0A1V9X156"/>
<name>A0A1V9X156_9ACAR</name>
<proteinExistence type="predicted"/>
<keyword evidence="2" id="KW-1185">Reference proteome</keyword>
<dbReference type="EMBL" id="MNPL01029820">
    <property type="protein sequence ID" value="OQR67146.1"/>
    <property type="molecule type" value="Genomic_DNA"/>
</dbReference>
<evidence type="ECO:0000313" key="1">
    <source>
        <dbReference type="EMBL" id="OQR67146.1"/>
    </source>
</evidence>
<organism evidence="1 2">
    <name type="scientific">Tropilaelaps mercedesae</name>
    <dbReference type="NCBI Taxonomy" id="418985"/>
    <lineage>
        <taxon>Eukaryota</taxon>
        <taxon>Metazoa</taxon>
        <taxon>Ecdysozoa</taxon>
        <taxon>Arthropoda</taxon>
        <taxon>Chelicerata</taxon>
        <taxon>Arachnida</taxon>
        <taxon>Acari</taxon>
        <taxon>Parasitiformes</taxon>
        <taxon>Mesostigmata</taxon>
        <taxon>Gamasina</taxon>
        <taxon>Dermanyssoidea</taxon>
        <taxon>Laelapidae</taxon>
        <taxon>Tropilaelaps</taxon>
    </lineage>
</organism>